<reference evidence="3 4" key="1">
    <citation type="submission" date="2024-11" db="EMBL/GenBank/DDBJ databases">
        <title>Chromosome-level genome assembly of Eucalyptus globulus Labill. provides insights into its genome evolution.</title>
        <authorList>
            <person name="Li X."/>
        </authorList>
    </citation>
    <scope>NUCLEOTIDE SEQUENCE [LARGE SCALE GENOMIC DNA]</scope>
    <source>
        <strain evidence="3">CL2024</strain>
        <tissue evidence="3">Fresh tender leaves</tissue>
    </source>
</reference>
<dbReference type="EMBL" id="JBJKBG010000005">
    <property type="protein sequence ID" value="KAL3740503.1"/>
    <property type="molecule type" value="Genomic_DNA"/>
</dbReference>
<dbReference type="EMBL" id="JBJKBG010000005">
    <property type="protein sequence ID" value="KAL3740504.1"/>
    <property type="molecule type" value="Genomic_DNA"/>
</dbReference>
<sequence>MKARLNLRADCRLLGSLPLFNPRPLLFGDSRTLATANPPSLELDGVRRRRRHSAPVGRSRTETVAGTFHAAAIKNGSVQNASVGNYVLALYAKARKLGDARKLFGVLPVQDVRGWTILLSSFARDGSCGMVLDLFRAMVIEGVRPNHFTFSSVLKCCSGLNELKLGKGVHGWIIRNQIHVDAVLANSILDVYAKCGDVVVAERLFDLMRDKNTISWNVMIGAYLRDGDTEKSFDLFQRMPSKDVASWNTIIDGLMQNGLERSALELLYEMKEKGPVFNEVTFSIALGLASILSLLDVGRQVHGIVIRLGINSNEFIRTSLIDMYCKGGETEKASIVFNCWPLMFMSTENSEIAYKDAYACSSLVSGYVKNGNYENAFEVFNTMVQKCMKVDKFTITSIISASANVGILELGRKIHAYILKVGYYLDVHLSSSLIDMYSKCGSLDDALSVFKQSQDSNVVLWTSMIFSFALHGRGKEAVRLVECLINKGIIPNEITFVGILTACSHAGLLEEGREYFRLMKDVYGIKPGIEHYACMVDLYGRSGLLNEAKEFIYSNGISDQIAIWKSFLSSCQLHKRGDMGKWVSEKLIQLNSLDQEPYVLLSNMYATDQKWEQAALVRNQMQKGGLKKHPGQSWIQVNGQVHAFMMGDYSHPQAAEVHSYLGKLIG</sequence>
<organism evidence="3 4">
    <name type="scientific">Eucalyptus globulus</name>
    <name type="common">Tasmanian blue gum</name>
    <dbReference type="NCBI Taxonomy" id="34317"/>
    <lineage>
        <taxon>Eukaryota</taxon>
        <taxon>Viridiplantae</taxon>
        <taxon>Streptophyta</taxon>
        <taxon>Embryophyta</taxon>
        <taxon>Tracheophyta</taxon>
        <taxon>Spermatophyta</taxon>
        <taxon>Magnoliopsida</taxon>
        <taxon>eudicotyledons</taxon>
        <taxon>Gunneridae</taxon>
        <taxon>Pentapetalae</taxon>
        <taxon>rosids</taxon>
        <taxon>malvids</taxon>
        <taxon>Myrtales</taxon>
        <taxon>Myrtaceae</taxon>
        <taxon>Myrtoideae</taxon>
        <taxon>Eucalypteae</taxon>
        <taxon>Eucalyptus</taxon>
    </lineage>
</organism>
<protein>
    <recommendedName>
        <fullName evidence="5">Pentatricopeptide repeat-containing protein</fullName>
    </recommendedName>
</protein>
<dbReference type="AlphaFoldDB" id="A0ABD3KLN1"/>
<dbReference type="Pfam" id="PF01535">
    <property type="entry name" value="PPR"/>
    <property type="match status" value="6"/>
</dbReference>
<evidence type="ECO:0008006" key="5">
    <source>
        <dbReference type="Google" id="ProtNLM"/>
    </source>
</evidence>
<dbReference type="Gene3D" id="1.25.40.10">
    <property type="entry name" value="Tetratricopeptide repeat domain"/>
    <property type="match status" value="4"/>
</dbReference>
<feature type="repeat" description="PPR" evidence="2">
    <location>
        <begin position="111"/>
        <end position="145"/>
    </location>
</feature>
<dbReference type="InterPro" id="IPR011990">
    <property type="entry name" value="TPR-like_helical_dom_sf"/>
</dbReference>
<keyword evidence="4" id="KW-1185">Reference proteome</keyword>
<evidence type="ECO:0000313" key="3">
    <source>
        <dbReference type="EMBL" id="KAL3740503.1"/>
    </source>
</evidence>
<dbReference type="FunFam" id="1.25.40.10:FF:000305">
    <property type="entry name" value="Pentatricopeptide repeat-containing protein mitochondrial"/>
    <property type="match status" value="1"/>
</dbReference>
<keyword evidence="1" id="KW-0677">Repeat</keyword>
<evidence type="ECO:0000256" key="1">
    <source>
        <dbReference type="ARBA" id="ARBA00022737"/>
    </source>
</evidence>
<dbReference type="InterPro" id="IPR002885">
    <property type="entry name" value="PPR_rpt"/>
</dbReference>
<feature type="repeat" description="PPR" evidence="2">
    <location>
        <begin position="181"/>
        <end position="211"/>
    </location>
</feature>
<evidence type="ECO:0000313" key="4">
    <source>
        <dbReference type="Proteomes" id="UP001634007"/>
    </source>
</evidence>
<dbReference type="InterPro" id="IPR046848">
    <property type="entry name" value="E_motif"/>
</dbReference>
<feature type="repeat" description="PPR" evidence="2">
    <location>
        <begin position="457"/>
        <end position="491"/>
    </location>
</feature>
<dbReference type="Proteomes" id="UP001634007">
    <property type="component" value="Unassembled WGS sequence"/>
</dbReference>
<comment type="caution">
    <text evidence="3">The sequence shown here is derived from an EMBL/GenBank/DDBJ whole genome shotgun (WGS) entry which is preliminary data.</text>
</comment>
<dbReference type="PROSITE" id="PS51375">
    <property type="entry name" value="PPR"/>
    <property type="match status" value="5"/>
</dbReference>
<feature type="repeat" description="PPR" evidence="2">
    <location>
        <begin position="356"/>
        <end position="390"/>
    </location>
</feature>
<gene>
    <name evidence="3" type="ORF">ACJRO7_021737</name>
</gene>
<accession>A0ABD3KLN1</accession>
<name>A0ABD3KLN1_EUCGL</name>
<dbReference type="NCBIfam" id="TIGR00756">
    <property type="entry name" value="PPR"/>
    <property type="match status" value="6"/>
</dbReference>
<feature type="repeat" description="PPR" evidence="2">
    <location>
        <begin position="212"/>
        <end position="246"/>
    </location>
</feature>
<proteinExistence type="predicted"/>
<dbReference type="Pfam" id="PF13041">
    <property type="entry name" value="PPR_2"/>
    <property type="match status" value="3"/>
</dbReference>
<evidence type="ECO:0000256" key="2">
    <source>
        <dbReference type="PROSITE-ProRule" id="PRU00708"/>
    </source>
</evidence>
<dbReference type="PANTHER" id="PTHR47926:SF347">
    <property type="entry name" value="PENTATRICOPEPTIDE REPEAT-CONTAINING PROTEIN"/>
    <property type="match status" value="1"/>
</dbReference>
<dbReference type="Pfam" id="PF20431">
    <property type="entry name" value="E_motif"/>
    <property type="match status" value="1"/>
</dbReference>
<dbReference type="PANTHER" id="PTHR47926">
    <property type="entry name" value="PENTATRICOPEPTIDE REPEAT-CONTAINING PROTEIN"/>
    <property type="match status" value="1"/>
</dbReference>
<dbReference type="InterPro" id="IPR046960">
    <property type="entry name" value="PPR_At4g14850-like_plant"/>
</dbReference>